<accession>A0AAN6W4T9</accession>
<dbReference type="PANTHER" id="PTHR34414">
    <property type="entry name" value="HET DOMAIN-CONTAINING PROTEIN-RELATED"/>
    <property type="match status" value="1"/>
</dbReference>
<comment type="caution">
    <text evidence="1">The sequence shown here is derived from an EMBL/GenBank/DDBJ whole genome shotgun (WGS) entry which is preliminary data.</text>
</comment>
<dbReference type="AlphaFoldDB" id="A0AAN6W4T9"/>
<evidence type="ECO:0000313" key="2">
    <source>
        <dbReference type="Proteomes" id="UP001302321"/>
    </source>
</evidence>
<sequence length="125" mass="14383">MPFPKEQQLCAYFDVEVDAGGIVGAKEAKQSVRNLPGWPCVPLNNRVSVEELLHREFYASDLETIAPRLWIMSTQSSTNIEPLHRQRIKGREILVTGDPRLHLVWIHDRIFIKPIPQQIPTIGYR</sequence>
<dbReference type="InterPro" id="IPR046536">
    <property type="entry name" value="DUF6601"/>
</dbReference>
<gene>
    <name evidence="1" type="ORF">QBC36DRAFT_190798</name>
</gene>
<reference evidence="1" key="2">
    <citation type="submission" date="2023-05" db="EMBL/GenBank/DDBJ databases">
        <authorList>
            <consortium name="Lawrence Berkeley National Laboratory"/>
            <person name="Steindorff A."/>
            <person name="Hensen N."/>
            <person name="Bonometti L."/>
            <person name="Westerberg I."/>
            <person name="Brannstrom I.O."/>
            <person name="Guillou S."/>
            <person name="Cros-Aarteil S."/>
            <person name="Calhoun S."/>
            <person name="Haridas S."/>
            <person name="Kuo A."/>
            <person name="Mondo S."/>
            <person name="Pangilinan J."/>
            <person name="Riley R."/>
            <person name="Labutti K."/>
            <person name="Andreopoulos B."/>
            <person name="Lipzen A."/>
            <person name="Chen C."/>
            <person name="Yanf M."/>
            <person name="Daum C."/>
            <person name="Ng V."/>
            <person name="Clum A."/>
            <person name="Ohm R."/>
            <person name="Martin F."/>
            <person name="Silar P."/>
            <person name="Natvig D."/>
            <person name="Lalanne C."/>
            <person name="Gautier V."/>
            <person name="Ament-Velasquez S.L."/>
            <person name="Kruys A."/>
            <person name="Hutchinson M.I."/>
            <person name="Powell A.J."/>
            <person name="Barry K."/>
            <person name="Miller A.N."/>
            <person name="Grigoriev I.V."/>
            <person name="Debuchy R."/>
            <person name="Gladieux P."/>
            <person name="Thoren M.H."/>
            <person name="Johannesson H."/>
        </authorList>
    </citation>
    <scope>NUCLEOTIDE SEQUENCE</scope>
    <source>
        <strain evidence="1">CBS 892.96</strain>
    </source>
</reference>
<protein>
    <submittedName>
        <fullName evidence="1">Uncharacterized protein</fullName>
    </submittedName>
</protein>
<dbReference type="PANTHER" id="PTHR34414:SF1">
    <property type="entry name" value="SUBTILISIN-LIKE SERINE PROTEASE"/>
    <property type="match status" value="1"/>
</dbReference>
<name>A0AAN6W4T9_9PEZI</name>
<dbReference type="Pfam" id="PF20246">
    <property type="entry name" value="DUF6601"/>
    <property type="match status" value="1"/>
</dbReference>
<reference evidence="1" key="1">
    <citation type="journal article" date="2023" name="Mol. Phylogenet. Evol.">
        <title>Genome-scale phylogeny and comparative genomics of the fungal order Sordariales.</title>
        <authorList>
            <person name="Hensen N."/>
            <person name="Bonometti L."/>
            <person name="Westerberg I."/>
            <person name="Brannstrom I.O."/>
            <person name="Guillou S."/>
            <person name="Cros-Aarteil S."/>
            <person name="Calhoun S."/>
            <person name="Haridas S."/>
            <person name="Kuo A."/>
            <person name="Mondo S."/>
            <person name="Pangilinan J."/>
            <person name="Riley R."/>
            <person name="LaButti K."/>
            <person name="Andreopoulos B."/>
            <person name="Lipzen A."/>
            <person name="Chen C."/>
            <person name="Yan M."/>
            <person name="Daum C."/>
            <person name="Ng V."/>
            <person name="Clum A."/>
            <person name="Steindorff A."/>
            <person name="Ohm R.A."/>
            <person name="Martin F."/>
            <person name="Silar P."/>
            <person name="Natvig D.O."/>
            <person name="Lalanne C."/>
            <person name="Gautier V."/>
            <person name="Ament-Velasquez S.L."/>
            <person name="Kruys A."/>
            <person name="Hutchinson M.I."/>
            <person name="Powell A.J."/>
            <person name="Barry K."/>
            <person name="Miller A.N."/>
            <person name="Grigoriev I.V."/>
            <person name="Debuchy R."/>
            <person name="Gladieux P."/>
            <person name="Hiltunen Thoren M."/>
            <person name="Johannesson H."/>
        </authorList>
    </citation>
    <scope>NUCLEOTIDE SEQUENCE</scope>
    <source>
        <strain evidence="1">CBS 892.96</strain>
    </source>
</reference>
<evidence type="ECO:0000313" key="1">
    <source>
        <dbReference type="EMBL" id="KAK4175040.1"/>
    </source>
</evidence>
<organism evidence="1 2">
    <name type="scientific">Triangularia setosa</name>
    <dbReference type="NCBI Taxonomy" id="2587417"/>
    <lineage>
        <taxon>Eukaryota</taxon>
        <taxon>Fungi</taxon>
        <taxon>Dikarya</taxon>
        <taxon>Ascomycota</taxon>
        <taxon>Pezizomycotina</taxon>
        <taxon>Sordariomycetes</taxon>
        <taxon>Sordariomycetidae</taxon>
        <taxon>Sordariales</taxon>
        <taxon>Podosporaceae</taxon>
        <taxon>Triangularia</taxon>
    </lineage>
</organism>
<proteinExistence type="predicted"/>
<dbReference type="Proteomes" id="UP001302321">
    <property type="component" value="Unassembled WGS sequence"/>
</dbReference>
<dbReference type="EMBL" id="MU866251">
    <property type="protein sequence ID" value="KAK4175040.1"/>
    <property type="molecule type" value="Genomic_DNA"/>
</dbReference>
<keyword evidence="2" id="KW-1185">Reference proteome</keyword>